<proteinExistence type="predicted"/>
<reference evidence="2" key="1">
    <citation type="submission" date="2022-07" db="EMBL/GenBank/DDBJ databases">
        <title>Phylogenomic reconstructions and comparative analyses of Kickxellomycotina fungi.</title>
        <authorList>
            <person name="Reynolds N.K."/>
            <person name="Stajich J.E."/>
            <person name="Barry K."/>
            <person name="Grigoriev I.V."/>
            <person name="Crous P."/>
            <person name="Smith M.E."/>
        </authorList>
    </citation>
    <scope>NUCLEOTIDE SEQUENCE</scope>
    <source>
        <strain evidence="2">NBRC 105414</strain>
    </source>
</reference>
<dbReference type="EMBL" id="JANBUL010000048">
    <property type="protein sequence ID" value="KAJ2783401.1"/>
    <property type="molecule type" value="Genomic_DNA"/>
</dbReference>
<feature type="compositionally biased region" description="Basic and acidic residues" evidence="1">
    <location>
        <begin position="105"/>
        <end position="124"/>
    </location>
</feature>
<evidence type="ECO:0000313" key="2">
    <source>
        <dbReference type="EMBL" id="KAJ2783401.1"/>
    </source>
</evidence>
<organism evidence="2 3">
    <name type="scientific">Coemansia javaensis</name>
    <dbReference type="NCBI Taxonomy" id="2761396"/>
    <lineage>
        <taxon>Eukaryota</taxon>
        <taxon>Fungi</taxon>
        <taxon>Fungi incertae sedis</taxon>
        <taxon>Zoopagomycota</taxon>
        <taxon>Kickxellomycotina</taxon>
        <taxon>Kickxellomycetes</taxon>
        <taxon>Kickxellales</taxon>
        <taxon>Kickxellaceae</taxon>
        <taxon>Coemansia</taxon>
    </lineage>
</organism>
<evidence type="ECO:0000256" key="1">
    <source>
        <dbReference type="SAM" id="MobiDB-lite"/>
    </source>
</evidence>
<gene>
    <name evidence="2" type="ORF">H4R18_001716</name>
</gene>
<feature type="region of interest" description="Disordered" evidence="1">
    <location>
        <begin position="89"/>
        <end position="124"/>
    </location>
</feature>
<keyword evidence="3" id="KW-1185">Reference proteome</keyword>
<sequence>MGRVGEWMWDYVTERRPFVGITTRDRDTVEDALMEDWRQPRRPAGRAQANETETPRRYTRAGRQLTQRAYRRRLTWVLECWKLRNDKQIEREAATRVPPRRRPQTMRDEGTAAGDGRPDDGIVR</sequence>
<dbReference type="Proteomes" id="UP001140217">
    <property type="component" value="Unassembled WGS sequence"/>
</dbReference>
<comment type="caution">
    <text evidence="2">The sequence shown here is derived from an EMBL/GenBank/DDBJ whole genome shotgun (WGS) entry which is preliminary data.</text>
</comment>
<accession>A0A9W8HE47</accession>
<name>A0A9W8HE47_9FUNG</name>
<feature type="region of interest" description="Disordered" evidence="1">
    <location>
        <begin position="34"/>
        <end position="64"/>
    </location>
</feature>
<protein>
    <submittedName>
        <fullName evidence="2">Uncharacterized protein</fullName>
    </submittedName>
</protein>
<evidence type="ECO:0000313" key="3">
    <source>
        <dbReference type="Proteomes" id="UP001140217"/>
    </source>
</evidence>
<dbReference type="AlphaFoldDB" id="A0A9W8HE47"/>